<sequence length="61" mass="6420">MEVSEGFGSRYAAGKECATLPQAKCIDPVESAARPQTAPAFAKDAAENINFLAIASLHKLL</sequence>
<dbReference type="Proteomes" id="UP000321085">
    <property type="component" value="Unassembled WGS sequence"/>
</dbReference>
<proteinExistence type="predicted"/>
<reference evidence="1 2" key="1">
    <citation type="submission" date="2019-07" db="EMBL/GenBank/DDBJ databases">
        <title>Whole genome shotgun sequence of Microvirga aerophila NBRC 106136.</title>
        <authorList>
            <person name="Hosoyama A."/>
            <person name="Uohara A."/>
            <person name="Ohji S."/>
            <person name="Ichikawa N."/>
        </authorList>
    </citation>
    <scope>NUCLEOTIDE SEQUENCE [LARGE SCALE GENOMIC DNA]</scope>
    <source>
        <strain evidence="1 2">NBRC 106136</strain>
    </source>
</reference>
<dbReference type="AlphaFoldDB" id="A0A512C0F3"/>
<name>A0A512C0F3_9HYPH</name>
<comment type="caution">
    <text evidence="1">The sequence shown here is derived from an EMBL/GenBank/DDBJ whole genome shotgun (WGS) entry which is preliminary data.</text>
</comment>
<dbReference type="EMBL" id="BJYU01000119">
    <property type="protein sequence ID" value="GEO17698.1"/>
    <property type="molecule type" value="Genomic_DNA"/>
</dbReference>
<accession>A0A512C0F3</accession>
<keyword evidence="2" id="KW-1185">Reference proteome</keyword>
<organism evidence="1 2">
    <name type="scientific">Microvirga aerophila</name>
    <dbReference type="NCBI Taxonomy" id="670291"/>
    <lineage>
        <taxon>Bacteria</taxon>
        <taxon>Pseudomonadati</taxon>
        <taxon>Pseudomonadota</taxon>
        <taxon>Alphaproteobacteria</taxon>
        <taxon>Hyphomicrobiales</taxon>
        <taxon>Methylobacteriaceae</taxon>
        <taxon>Microvirga</taxon>
    </lineage>
</organism>
<evidence type="ECO:0000313" key="2">
    <source>
        <dbReference type="Proteomes" id="UP000321085"/>
    </source>
</evidence>
<evidence type="ECO:0000313" key="1">
    <source>
        <dbReference type="EMBL" id="GEO17698.1"/>
    </source>
</evidence>
<gene>
    <name evidence="1" type="ORF">MAE02_53940</name>
</gene>
<protein>
    <submittedName>
        <fullName evidence="1">Uncharacterized protein</fullName>
    </submittedName>
</protein>